<dbReference type="InterPro" id="IPR036259">
    <property type="entry name" value="MFS_trans_sf"/>
</dbReference>
<keyword evidence="4 8" id="KW-0812">Transmembrane</keyword>
<dbReference type="InterPro" id="IPR002350">
    <property type="entry name" value="Kazal_dom"/>
</dbReference>
<dbReference type="GO" id="GO:0043252">
    <property type="term" value="P:sodium-independent organic anion transport"/>
    <property type="evidence" value="ECO:0007669"/>
    <property type="project" value="TreeGrafter"/>
</dbReference>
<feature type="transmembrane region" description="Helical" evidence="8">
    <location>
        <begin position="617"/>
        <end position="638"/>
    </location>
</feature>
<evidence type="ECO:0000256" key="1">
    <source>
        <dbReference type="ARBA" id="ARBA00004651"/>
    </source>
</evidence>
<evidence type="ECO:0000256" key="5">
    <source>
        <dbReference type="ARBA" id="ARBA00022989"/>
    </source>
</evidence>
<evidence type="ECO:0000256" key="4">
    <source>
        <dbReference type="ARBA" id="ARBA00022692"/>
    </source>
</evidence>
<feature type="domain" description="Kazal-like" evidence="9">
    <location>
        <begin position="452"/>
        <end position="505"/>
    </location>
</feature>
<feature type="transmembrane region" description="Helical" evidence="8">
    <location>
        <begin position="383"/>
        <end position="403"/>
    </location>
</feature>
<comment type="caution">
    <text evidence="8">Lacks conserved residue(s) required for the propagation of feature annotation.</text>
</comment>
<keyword evidence="5 8" id="KW-1133">Transmembrane helix</keyword>
<feature type="transmembrane region" description="Helical" evidence="8">
    <location>
        <begin position="99"/>
        <end position="119"/>
    </location>
</feature>
<keyword evidence="8" id="KW-0813">Transport</keyword>
<feature type="transmembrane region" description="Helical" evidence="8">
    <location>
        <begin position="30"/>
        <end position="49"/>
    </location>
</feature>
<dbReference type="AlphaFoldDB" id="A0AAW2HYM0"/>
<dbReference type="PANTHER" id="PTHR11388">
    <property type="entry name" value="ORGANIC ANION TRANSPORTER"/>
    <property type="match status" value="1"/>
</dbReference>
<evidence type="ECO:0000313" key="10">
    <source>
        <dbReference type="EMBL" id="KAL0274771.1"/>
    </source>
</evidence>
<organism evidence="10">
    <name type="scientific">Menopon gallinae</name>
    <name type="common">poultry shaft louse</name>
    <dbReference type="NCBI Taxonomy" id="328185"/>
    <lineage>
        <taxon>Eukaryota</taxon>
        <taxon>Metazoa</taxon>
        <taxon>Ecdysozoa</taxon>
        <taxon>Arthropoda</taxon>
        <taxon>Hexapoda</taxon>
        <taxon>Insecta</taxon>
        <taxon>Pterygota</taxon>
        <taxon>Neoptera</taxon>
        <taxon>Paraneoptera</taxon>
        <taxon>Psocodea</taxon>
        <taxon>Troctomorpha</taxon>
        <taxon>Phthiraptera</taxon>
        <taxon>Amblycera</taxon>
        <taxon>Menoponidae</taxon>
        <taxon>Menopon</taxon>
    </lineage>
</organism>
<protein>
    <recommendedName>
        <fullName evidence="8">Solute carrier organic anion transporter family member</fullName>
    </recommendedName>
</protein>
<keyword evidence="3" id="KW-1003">Cell membrane</keyword>
<dbReference type="PANTHER" id="PTHR11388:SF131">
    <property type="entry name" value="SOLUTE CARRIER ORGANIC ANION TRANSPORTER FAMILY MEMBER"/>
    <property type="match status" value="1"/>
</dbReference>
<feature type="transmembrane region" description="Helical" evidence="8">
    <location>
        <begin position="563"/>
        <end position="584"/>
    </location>
</feature>
<feature type="transmembrane region" description="Helical" evidence="8">
    <location>
        <begin position="343"/>
        <end position="363"/>
    </location>
</feature>
<name>A0AAW2HYM0_9NEOP</name>
<evidence type="ECO:0000256" key="8">
    <source>
        <dbReference type="RuleBase" id="RU362056"/>
    </source>
</evidence>
<dbReference type="CDD" id="cd17336">
    <property type="entry name" value="MFS_SLCO_OATP"/>
    <property type="match status" value="1"/>
</dbReference>
<evidence type="ECO:0000259" key="9">
    <source>
        <dbReference type="PROSITE" id="PS51465"/>
    </source>
</evidence>
<evidence type="ECO:0000256" key="2">
    <source>
        <dbReference type="ARBA" id="ARBA00009657"/>
    </source>
</evidence>
<evidence type="ECO:0000256" key="6">
    <source>
        <dbReference type="ARBA" id="ARBA00023136"/>
    </source>
</evidence>
<dbReference type="Pfam" id="PF07648">
    <property type="entry name" value="Kazal_2"/>
    <property type="match status" value="1"/>
</dbReference>
<comment type="similarity">
    <text evidence="2 8">Belongs to the organo anion transporter (TC 2.A.60) family.</text>
</comment>
<keyword evidence="6 8" id="KW-0472">Membrane</keyword>
<evidence type="ECO:0000256" key="3">
    <source>
        <dbReference type="ARBA" id="ARBA00022475"/>
    </source>
</evidence>
<comment type="caution">
    <text evidence="10">The sequence shown here is derived from an EMBL/GenBank/DDBJ whole genome shotgun (WGS) entry which is preliminary data.</text>
</comment>
<dbReference type="GO" id="GO:0006811">
    <property type="term" value="P:monoatomic ion transport"/>
    <property type="evidence" value="ECO:0007669"/>
    <property type="project" value="UniProtKB-KW"/>
</dbReference>
<reference evidence="10" key="1">
    <citation type="journal article" date="2024" name="Gigascience">
        <title>Chromosome-level genome of the poultry shaft louse Menopon gallinae provides insight into the host-switching and adaptive evolution of parasitic lice.</title>
        <authorList>
            <person name="Xu Y."/>
            <person name="Ma L."/>
            <person name="Liu S."/>
            <person name="Liang Y."/>
            <person name="Liu Q."/>
            <person name="He Z."/>
            <person name="Tian L."/>
            <person name="Duan Y."/>
            <person name="Cai W."/>
            <person name="Li H."/>
            <person name="Song F."/>
        </authorList>
    </citation>
    <scope>NUCLEOTIDE SEQUENCE</scope>
    <source>
        <strain evidence="10">Cailab_2023a</strain>
    </source>
</reference>
<dbReference type="PROSITE" id="PS51465">
    <property type="entry name" value="KAZAL_2"/>
    <property type="match status" value="1"/>
</dbReference>
<feature type="transmembrane region" description="Helical" evidence="8">
    <location>
        <begin position="415"/>
        <end position="435"/>
    </location>
</feature>
<proteinExistence type="inferred from homology"/>
<keyword evidence="7" id="KW-1015">Disulfide bond</keyword>
<sequence length="654" mass="72856">MGEMYEREEHTCGLGSCRPKFLQRFANSKAFIFVYGLLGTIQAMSFVYFVSTLTTLEKRFQIPSEVTGILMSGNEVSQILLSMFLSYRGGKGNRPVWMAWGVLFSSLSCFILAVPHWIYGPGRNALALTEEYIDYELLNTTHQGSASKGTPFLCSSNKTVIEDCDQLNPEDSVFPLVLIFFSQFVLGIGTTLYVTIGQPYLDDNINKKNTPMLLGITMALRTAGPAVGFVLGYLCLNLYINPYLTPVIDRNDPRWIGAWWLGWIILGSIMTIFSLLLALFPRKLRKAEVAEDPEKTNKSVCELKQIEHKIVTPVVPEQKIEPVKNEVGLKDFKKAMKRVLSNPLLLANNFCAVFYILGVAGYFNFYNKYLETQFHSSAASASMFAGVTTVLSMVIGFVVAGVFISKMRPRTSYLLGWNVIVGLTYMAGELILMFISCEENGLDGQTINYGVLNSDLACNANCSCESSAYSPVCFANGNQTFFSSCHAGCSQVLNTRGKRIYGDCSCLPSVEDVVTQGPCNVDCFSKLFFFIGIQCLIQLIGCSGRITTVLVNYRSIEVRDKELAQGLALFTISLFAFIPGPIIYGKIIDSSCIVWDNTCGKRGNCWVYDKWKFRFNINLASLCFTFVAVILDCVVWYLGKNLKLYEESAESKKT</sequence>
<dbReference type="GO" id="GO:0015347">
    <property type="term" value="F:sodium-independent organic anion transmembrane transporter activity"/>
    <property type="evidence" value="ECO:0007669"/>
    <property type="project" value="TreeGrafter"/>
</dbReference>
<keyword evidence="8" id="KW-0406">Ion transport</keyword>
<feature type="transmembrane region" description="Helical" evidence="8">
    <location>
        <begin position="527"/>
        <end position="551"/>
    </location>
</feature>
<dbReference type="InterPro" id="IPR004156">
    <property type="entry name" value="OATP"/>
</dbReference>
<dbReference type="NCBIfam" id="TIGR00805">
    <property type="entry name" value="oat"/>
    <property type="match status" value="1"/>
</dbReference>
<dbReference type="Pfam" id="PF03137">
    <property type="entry name" value="OATP"/>
    <property type="match status" value="1"/>
</dbReference>
<evidence type="ECO:0000256" key="7">
    <source>
        <dbReference type="ARBA" id="ARBA00023157"/>
    </source>
</evidence>
<accession>A0AAW2HYM0</accession>
<dbReference type="SUPFAM" id="SSF103473">
    <property type="entry name" value="MFS general substrate transporter"/>
    <property type="match status" value="1"/>
</dbReference>
<feature type="transmembrane region" description="Helical" evidence="8">
    <location>
        <begin position="218"/>
        <end position="240"/>
    </location>
</feature>
<feature type="transmembrane region" description="Helical" evidence="8">
    <location>
        <begin position="173"/>
        <end position="197"/>
    </location>
</feature>
<dbReference type="GO" id="GO:0005886">
    <property type="term" value="C:plasma membrane"/>
    <property type="evidence" value="ECO:0007669"/>
    <property type="project" value="UniProtKB-SubCell"/>
</dbReference>
<feature type="transmembrane region" description="Helical" evidence="8">
    <location>
        <begin position="260"/>
        <end position="280"/>
    </location>
</feature>
<gene>
    <name evidence="10" type="ORF">PYX00_002818</name>
</gene>
<comment type="subcellular location">
    <subcellularLocation>
        <location evidence="1 8">Cell membrane</location>
        <topology evidence="1 8">Multi-pass membrane protein</topology>
    </subcellularLocation>
</comment>
<dbReference type="Gene3D" id="1.20.1250.20">
    <property type="entry name" value="MFS general substrate transporter like domains"/>
    <property type="match status" value="1"/>
</dbReference>
<dbReference type="EMBL" id="JARGDH010000002">
    <property type="protein sequence ID" value="KAL0274771.1"/>
    <property type="molecule type" value="Genomic_DNA"/>
</dbReference>